<dbReference type="InterPro" id="IPR035901">
    <property type="entry name" value="GIY-YIG_endonuc_sf"/>
</dbReference>
<name>A0AA90TBT5_9HELI</name>
<reference evidence="2 4" key="3">
    <citation type="journal article" date="2024" name="Syst. Appl. Microbiol.">
        <title>Helicobacter cappadocius sp. nov., from lizards: The first psychrotrophic Helicobacter species.</title>
        <authorList>
            <person name="Aydin F."/>
            <person name="Tarhane S."/>
            <person name="Karakaya E."/>
            <person name="Abay S."/>
            <person name="Kayman T."/>
            <person name="Guran O."/>
            <person name="Bozkurt E."/>
            <person name="Uzum N."/>
            <person name="Avci A."/>
            <person name="Olgun K."/>
            <person name="Jablonski D."/>
            <person name="Guran C."/>
            <person name="Burcin Saticioglu I."/>
        </authorList>
    </citation>
    <scope>NUCLEOTIDE SEQUENCE [LARGE SCALE GENOMIC DNA]</scope>
    <source>
        <strain evidence="2">Faydin-H75</strain>
        <strain evidence="4">faydin-H76</strain>
    </source>
</reference>
<feature type="domain" description="GIY-YIG" evidence="1">
    <location>
        <begin position="12"/>
        <end position="101"/>
    </location>
</feature>
<dbReference type="EMBL" id="JAUPEV010000006">
    <property type="protein sequence ID" value="MDO7253197.1"/>
    <property type="molecule type" value="Genomic_DNA"/>
</dbReference>
<organism evidence="3 4">
    <name type="scientific">Helicobacter cappadocius</name>
    <dbReference type="NCBI Taxonomy" id="3063998"/>
    <lineage>
        <taxon>Bacteria</taxon>
        <taxon>Pseudomonadati</taxon>
        <taxon>Campylobacterota</taxon>
        <taxon>Epsilonproteobacteria</taxon>
        <taxon>Campylobacterales</taxon>
        <taxon>Helicobacteraceae</taxon>
        <taxon>Helicobacter</taxon>
    </lineage>
</organism>
<protein>
    <recommendedName>
        <fullName evidence="1">GIY-YIG domain-containing protein</fullName>
    </recommendedName>
</protein>
<reference evidence="2" key="2">
    <citation type="submission" date="2023-07" db="EMBL/GenBank/DDBJ databases">
        <authorList>
            <person name="Aydin F."/>
            <person name="Tarhane S."/>
            <person name="Saticioglu I.B."/>
            <person name="Karakaya E."/>
            <person name="Abay S."/>
            <person name="Guran O."/>
            <person name="Bozkurt E."/>
            <person name="Uzum N."/>
            <person name="Olgun K."/>
            <person name="Jablonski D."/>
        </authorList>
    </citation>
    <scope>NUCLEOTIDE SEQUENCE</scope>
    <source>
        <strain evidence="2">Faydin-H75</strain>
    </source>
</reference>
<dbReference type="PROSITE" id="PS50164">
    <property type="entry name" value="GIY_YIG"/>
    <property type="match status" value="1"/>
</dbReference>
<dbReference type="AlphaFoldDB" id="A0AA90TBT5"/>
<evidence type="ECO:0000313" key="5">
    <source>
        <dbReference type="Proteomes" id="UP001240777"/>
    </source>
</evidence>
<dbReference type="Proteomes" id="UP001240777">
    <property type="component" value="Unassembled WGS sequence"/>
</dbReference>
<reference evidence="3 5" key="1">
    <citation type="submission" date="2023-07" db="EMBL/GenBank/DDBJ databases">
        <title>Unpublished Manusciprt.</title>
        <authorList>
            <person name="Aydin F."/>
            <person name="Tarhane S."/>
            <person name="Saticioglu I.B."/>
            <person name="Karakaya E."/>
            <person name="Abay S."/>
            <person name="Guran O."/>
            <person name="Bozkurt E."/>
            <person name="Uzum N."/>
            <person name="Olgun K."/>
            <person name="Jablonski D."/>
        </authorList>
    </citation>
    <scope>NUCLEOTIDE SEQUENCE</scope>
    <source>
        <strain evidence="5">faydin-H75</strain>
        <strain evidence="3">Faydin-H76</strain>
    </source>
</reference>
<dbReference type="SUPFAM" id="SSF82771">
    <property type="entry name" value="GIY-YIG endonuclease"/>
    <property type="match status" value="1"/>
</dbReference>
<accession>A0AA90TBT5</accession>
<dbReference type="CDD" id="cd10440">
    <property type="entry name" value="GIY-YIG_COG3680"/>
    <property type="match status" value="1"/>
</dbReference>
<dbReference type="Proteomes" id="UP001177258">
    <property type="component" value="Unassembled WGS sequence"/>
</dbReference>
<dbReference type="Pfam" id="PF22945">
    <property type="entry name" value="LEM-3_GIY-YIG"/>
    <property type="match status" value="1"/>
</dbReference>
<evidence type="ECO:0000259" key="1">
    <source>
        <dbReference type="PROSITE" id="PS50164"/>
    </source>
</evidence>
<gene>
    <name evidence="2" type="ORF">Q5I04_04650</name>
    <name evidence="3" type="ORF">Q5I06_04965</name>
</gene>
<comment type="caution">
    <text evidence="3">The sequence shown here is derived from an EMBL/GenBank/DDBJ whole genome shotgun (WGS) entry which is preliminary data.</text>
</comment>
<sequence length="244" mass="28777">MEVFSQKTQESIGFYVYLLINPLDNKIFYVGKGQKNRVFEHAKASLLDLETNDKLDIIREIIAKGQKVKYYILRHGLSEKEAFIVESSFIDFLTFRDFKSVANITNIIAGHHQWDKGIKSVGEIEQIYNCKLLDIHNKPHKLLCININKTYHRYTDIYEATRKSWVLNPDKANEADYVVAEYKGIIRAIFKVNSRGWYFYSKDQYNRYCFEGNRVEEKEICELYLDKKLPDKLKGSANPIRYLY</sequence>
<evidence type="ECO:0000313" key="3">
    <source>
        <dbReference type="EMBL" id="MDP2539121.1"/>
    </source>
</evidence>
<evidence type="ECO:0000313" key="2">
    <source>
        <dbReference type="EMBL" id="MDO7253197.1"/>
    </source>
</evidence>
<keyword evidence="5" id="KW-1185">Reference proteome</keyword>
<dbReference type="InterPro" id="IPR000305">
    <property type="entry name" value="GIY-YIG_endonuc"/>
</dbReference>
<dbReference type="EMBL" id="JAUYZK010000006">
    <property type="protein sequence ID" value="MDP2539121.1"/>
    <property type="molecule type" value="Genomic_DNA"/>
</dbReference>
<evidence type="ECO:0000313" key="4">
    <source>
        <dbReference type="Proteomes" id="UP001177258"/>
    </source>
</evidence>
<proteinExistence type="predicted"/>
<dbReference type="RefSeq" id="WP_305517044.1">
    <property type="nucleotide sequence ID" value="NZ_JAUPEV010000006.1"/>
</dbReference>